<dbReference type="InterPro" id="IPR017946">
    <property type="entry name" value="PLC-like_Pdiesterase_TIM-brl"/>
</dbReference>
<dbReference type="PROSITE" id="PS51704">
    <property type="entry name" value="GP_PDE"/>
    <property type="match status" value="1"/>
</dbReference>
<dbReference type="InterPro" id="IPR030395">
    <property type="entry name" value="GP_PDE_dom"/>
</dbReference>
<dbReference type="PANTHER" id="PTHR46211:SF1">
    <property type="entry name" value="GLYCEROPHOSPHODIESTER PHOSPHODIESTERASE, CYTOPLASMIC"/>
    <property type="match status" value="1"/>
</dbReference>
<gene>
    <name evidence="2" type="ORF">GCM10007362_26550</name>
</gene>
<protein>
    <submittedName>
        <fullName evidence="2">Glycerophosphoryl diester phosphodiesterase</fullName>
    </submittedName>
</protein>
<name>A0ABQ1ZVB5_9BACL</name>
<dbReference type="SUPFAM" id="SSF51695">
    <property type="entry name" value="PLC-like phosphodiesterases"/>
    <property type="match status" value="1"/>
</dbReference>
<sequence>MNVFPLITAHTGCMGHAAHSLESLCAALKVGADVYEDDIRVTRDGVPVLAHDDEIALPGGKRGSLAAMTLEELNEALNPPILELADILNWIRTAGRTMNLDIKTDDALKPTAALVKRMEMTDRVFLSGCGHERADLAERSGIALRKLLNINVDSFRSLSYAEAVQQACQEASRTRCFGLNLPHQAVKPELLEAAKQADLAVYVWTVSETEDMRRFAEWGVDSITTRDPEKLIAVRDEKNGAEERTEWTQS</sequence>
<keyword evidence="3" id="KW-1185">Reference proteome</keyword>
<feature type="domain" description="GP-PDE" evidence="1">
    <location>
        <begin position="5"/>
        <end position="235"/>
    </location>
</feature>
<dbReference type="CDD" id="cd08556">
    <property type="entry name" value="GDPD"/>
    <property type="match status" value="1"/>
</dbReference>
<dbReference type="PANTHER" id="PTHR46211">
    <property type="entry name" value="GLYCEROPHOSPHORYL DIESTER PHOSPHODIESTERASE"/>
    <property type="match status" value="1"/>
</dbReference>
<proteinExistence type="predicted"/>
<dbReference type="RefSeq" id="WP_172244171.1">
    <property type="nucleotide sequence ID" value="NZ_BMDD01000003.1"/>
</dbReference>
<evidence type="ECO:0000313" key="2">
    <source>
        <dbReference type="EMBL" id="GGH79565.1"/>
    </source>
</evidence>
<evidence type="ECO:0000259" key="1">
    <source>
        <dbReference type="PROSITE" id="PS51704"/>
    </source>
</evidence>
<accession>A0ABQ1ZVB5</accession>
<evidence type="ECO:0000313" key="3">
    <source>
        <dbReference type="Proteomes" id="UP000605427"/>
    </source>
</evidence>
<dbReference type="EMBL" id="BMDD01000003">
    <property type="protein sequence ID" value="GGH79565.1"/>
    <property type="molecule type" value="Genomic_DNA"/>
</dbReference>
<reference evidence="3" key="1">
    <citation type="journal article" date="2019" name="Int. J. Syst. Evol. Microbiol.">
        <title>The Global Catalogue of Microorganisms (GCM) 10K type strain sequencing project: providing services to taxonomists for standard genome sequencing and annotation.</title>
        <authorList>
            <consortium name="The Broad Institute Genomics Platform"/>
            <consortium name="The Broad Institute Genome Sequencing Center for Infectious Disease"/>
            <person name="Wu L."/>
            <person name="Ma J."/>
        </authorList>
    </citation>
    <scope>NUCLEOTIDE SEQUENCE [LARGE SCALE GENOMIC DNA]</scope>
    <source>
        <strain evidence="3">CCM 8702</strain>
    </source>
</reference>
<comment type="caution">
    <text evidence="2">The sequence shown here is derived from an EMBL/GenBank/DDBJ whole genome shotgun (WGS) entry which is preliminary data.</text>
</comment>
<dbReference type="Proteomes" id="UP000605427">
    <property type="component" value="Unassembled WGS sequence"/>
</dbReference>
<organism evidence="2 3">
    <name type="scientific">Saccharibacillus endophyticus</name>
    <dbReference type="NCBI Taxonomy" id="2060666"/>
    <lineage>
        <taxon>Bacteria</taxon>
        <taxon>Bacillati</taxon>
        <taxon>Bacillota</taxon>
        <taxon>Bacilli</taxon>
        <taxon>Bacillales</taxon>
        <taxon>Paenibacillaceae</taxon>
        <taxon>Saccharibacillus</taxon>
    </lineage>
</organism>
<dbReference type="Pfam" id="PF03009">
    <property type="entry name" value="GDPD"/>
    <property type="match status" value="1"/>
</dbReference>
<dbReference type="Gene3D" id="3.20.20.190">
    <property type="entry name" value="Phosphatidylinositol (PI) phosphodiesterase"/>
    <property type="match status" value="1"/>
</dbReference>